<dbReference type="HOGENOM" id="CLU_2133537_0_0_1"/>
<dbReference type="RefSeq" id="XP_016220647.1">
    <property type="nucleotide sequence ID" value="XM_016373736.1"/>
</dbReference>
<accession>A0A0D1ZQN9</accession>
<sequence>MPKPTAPERRYLLTLVPMYAYNAWFQQLDIMPSRRPPCHHNTYVTRFLQYQFSSDRSSTKFLRREPEVLDVWNTMIVAESCGVGSAPRRPPLWTRHPTPDIGAAQQAANNISK</sequence>
<dbReference type="VEuPathDB" id="FungiDB:PV10_08683"/>
<evidence type="ECO:0000256" key="1">
    <source>
        <dbReference type="SAM" id="MobiDB-lite"/>
    </source>
</evidence>
<dbReference type="Proteomes" id="UP000054302">
    <property type="component" value="Unassembled WGS sequence"/>
</dbReference>
<keyword evidence="3" id="KW-1185">Reference proteome</keyword>
<evidence type="ECO:0000313" key="3">
    <source>
        <dbReference type="Proteomes" id="UP000054302"/>
    </source>
</evidence>
<evidence type="ECO:0000313" key="2">
    <source>
        <dbReference type="EMBL" id="KIV89073.1"/>
    </source>
</evidence>
<reference evidence="2 3" key="1">
    <citation type="submission" date="2015-01" db="EMBL/GenBank/DDBJ databases">
        <title>The Genome Sequence of Exophiala mesophila CBS40295.</title>
        <authorList>
            <consortium name="The Broad Institute Genomics Platform"/>
            <person name="Cuomo C."/>
            <person name="de Hoog S."/>
            <person name="Gorbushina A."/>
            <person name="Stielow B."/>
            <person name="Teixiera M."/>
            <person name="Abouelleil A."/>
            <person name="Chapman S.B."/>
            <person name="Priest M."/>
            <person name="Young S.K."/>
            <person name="Wortman J."/>
            <person name="Nusbaum C."/>
            <person name="Birren B."/>
        </authorList>
    </citation>
    <scope>NUCLEOTIDE SEQUENCE [LARGE SCALE GENOMIC DNA]</scope>
    <source>
        <strain evidence="2 3">CBS 40295</strain>
    </source>
</reference>
<organism evidence="2 3">
    <name type="scientific">Exophiala mesophila</name>
    <name type="common">Black yeast-like fungus</name>
    <dbReference type="NCBI Taxonomy" id="212818"/>
    <lineage>
        <taxon>Eukaryota</taxon>
        <taxon>Fungi</taxon>
        <taxon>Dikarya</taxon>
        <taxon>Ascomycota</taxon>
        <taxon>Pezizomycotina</taxon>
        <taxon>Eurotiomycetes</taxon>
        <taxon>Chaetothyriomycetidae</taxon>
        <taxon>Chaetothyriales</taxon>
        <taxon>Herpotrichiellaceae</taxon>
        <taxon>Exophiala</taxon>
    </lineage>
</organism>
<name>A0A0D1ZQN9_EXOME</name>
<dbReference type="GeneID" id="27326528"/>
<dbReference type="EMBL" id="KN847525">
    <property type="protein sequence ID" value="KIV89073.1"/>
    <property type="molecule type" value="Genomic_DNA"/>
</dbReference>
<dbReference type="AlphaFoldDB" id="A0A0D1ZQN9"/>
<gene>
    <name evidence="2" type="ORF">PV10_08683</name>
</gene>
<proteinExistence type="predicted"/>
<feature type="region of interest" description="Disordered" evidence="1">
    <location>
        <begin position="83"/>
        <end position="113"/>
    </location>
</feature>
<protein>
    <submittedName>
        <fullName evidence="2">Uncharacterized protein</fullName>
    </submittedName>
</protein>